<organism evidence="1 2">
    <name type="scientific">Vibrio owensii CAIM 1854 = LMG 25443</name>
    <dbReference type="NCBI Taxonomy" id="1229493"/>
    <lineage>
        <taxon>Bacteria</taxon>
        <taxon>Pseudomonadati</taxon>
        <taxon>Pseudomonadota</taxon>
        <taxon>Gammaproteobacteria</taxon>
        <taxon>Vibrionales</taxon>
        <taxon>Vibrionaceae</taxon>
        <taxon>Vibrio</taxon>
    </lineage>
</organism>
<dbReference type="EMBL" id="JPRD01000048">
    <property type="protein sequence ID" value="KIF50733.1"/>
    <property type="molecule type" value="Genomic_DNA"/>
</dbReference>
<proteinExistence type="predicted"/>
<name>A0A0C1VLM3_9VIBR</name>
<reference evidence="1 2" key="1">
    <citation type="submission" date="2014-07" db="EMBL/GenBank/DDBJ databases">
        <title>Unique and conserved regions in Vibrio harveyi and related species in comparison with the shrimp pathogen Vibrio harveyi CAIM 1792.</title>
        <authorList>
            <person name="Espinoza-Valles I."/>
            <person name="Vora G."/>
            <person name="Leekitcharoenphon P."/>
            <person name="Ussery D."/>
            <person name="Hoj L."/>
            <person name="Gomez-Gil B."/>
        </authorList>
    </citation>
    <scope>NUCLEOTIDE SEQUENCE [LARGE SCALE GENOMIC DNA]</scope>
    <source>
        <strain evidence="2">CAIM 1854 / LMG 25443</strain>
    </source>
</reference>
<evidence type="ECO:0000313" key="2">
    <source>
        <dbReference type="Proteomes" id="UP000031586"/>
    </source>
</evidence>
<evidence type="ECO:0000313" key="1">
    <source>
        <dbReference type="EMBL" id="KIF50733.1"/>
    </source>
</evidence>
<dbReference type="Proteomes" id="UP000031586">
    <property type="component" value="Unassembled WGS sequence"/>
</dbReference>
<evidence type="ECO:0008006" key="3">
    <source>
        <dbReference type="Google" id="ProtNLM"/>
    </source>
</evidence>
<protein>
    <recommendedName>
        <fullName evidence="3">NAD synthetase</fullName>
    </recommendedName>
</protein>
<sequence>MDALGIRPSIKEQQLRSRIEQTVNLKQLFKVIDSRPETSGAGVIYIAGDSTIISLRKFNSSCRVNPISIILKEPTSPMSADSYAKELKSSHRESKLASELIGASLSCASAALGWIVVVGSVGAIPISGGTSAAVTYLGYSAAAASTVQCMVGIGRSGAESFAPDKLDELDSQAWYQNTSKALDYISLVGVGASGTATIKTINNLQKSSGKSLSEVLKGLNRHERARLTKEISKQNIPNLSAKAFKQLVRSGSVKRRYSSQEISNAIQLQLKDAIGATISFVGSAASGNVGAIAVGVYEEFSIE</sequence>
<accession>A0A0C1VLM3</accession>
<gene>
    <name evidence="1" type="ORF">H735_22995</name>
</gene>
<comment type="caution">
    <text evidence="1">The sequence shown here is derived from an EMBL/GenBank/DDBJ whole genome shotgun (WGS) entry which is preliminary data.</text>
</comment>
<dbReference type="AlphaFoldDB" id="A0A0C1VLM3"/>
<dbReference type="PATRIC" id="fig|1229493.5.peg.4006"/>
<dbReference type="RefSeq" id="WP_020194014.1">
    <property type="nucleotide sequence ID" value="NZ_BAOH01000002.1"/>
</dbReference>